<feature type="domain" description="Carbohydrate-binding" evidence="2">
    <location>
        <begin position="57"/>
        <end position="251"/>
    </location>
</feature>
<protein>
    <recommendedName>
        <fullName evidence="2">Carbohydrate-binding domain-containing protein</fullName>
    </recommendedName>
</protein>
<dbReference type="GO" id="GO:0030246">
    <property type="term" value="F:carbohydrate binding"/>
    <property type="evidence" value="ECO:0007669"/>
    <property type="project" value="InterPro"/>
</dbReference>
<dbReference type="SUPFAM" id="SSF49344">
    <property type="entry name" value="CBD9-like"/>
    <property type="match status" value="1"/>
</dbReference>
<dbReference type="Pfam" id="PF06452">
    <property type="entry name" value="CBM9_1"/>
    <property type="match status" value="1"/>
</dbReference>
<proteinExistence type="predicted"/>
<dbReference type="AlphaFoldDB" id="A0A966DV35"/>
<evidence type="ECO:0000313" key="4">
    <source>
        <dbReference type="Proteomes" id="UP000638732"/>
    </source>
</evidence>
<dbReference type="Proteomes" id="UP000638732">
    <property type="component" value="Unassembled WGS sequence"/>
</dbReference>
<feature type="signal peptide" evidence="1">
    <location>
        <begin position="1"/>
        <end position="29"/>
    </location>
</feature>
<dbReference type="RefSeq" id="WP_166588390.1">
    <property type="nucleotide sequence ID" value="NZ_WWEO01000045.1"/>
</dbReference>
<feature type="chain" id="PRO_5037109302" description="Carbohydrate-binding domain-containing protein" evidence="1">
    <location>
        <begin position="30"/>
        <end position="371"/>
    </location>
</feature>
<reference evidence="3" key="1">
    <citation type="submission" date="2020-01" db="EMBL/GenBank/DDBJ databases">
        <authorList>
            <person name="Seo Y.L."/>
        </authorList>
    </citation>
    <scope>NUCLEOTIDE SEQUENCE</scope>
    <source>
        <strain evidence="3">R11</strain>
    </source>
</reference>
<dbReference type="GO" id="GO:0004553">
    <property type="term" value="F:hydrolase activity, hydrolyzing O-glycosyl compounds"/>
    <property type="evidence" value="ECO:0007669"/>
    <property type="project" value="InterPro"/>
</dbReference>
<sequence length="371" mass="42247">MVKRIVKTHLIKGLLLAIVALGATTPLKAQNAFKGLEHLFTTPKNYVVSHTDEVIKVDGNLQEAAWKKAEWTTNFVDIEGALKPLPQFDTQVKMLWNDSTLFVAAKMQEPQIWAAQKHHDDLIFHDNDFEIFVNPVNNTTEYFEIEVNAINKIFDLFLPKAYRAGGDALISWDVADLKSAVTIDGTLNNPKDKDKSWTVEMAIPLKAIRMGFNAKGPKEGDIWRINFSRVEWDTEIVGNKNVKLTDANGKALSEHNWVWSPQGIIAMHAPERWGYLQFTRKENTVFKLPYAELQKQYLWLIYYRQKEFLSKNKKYANTLEELQIDANPTINGLSNQLEMQTGGKHFTAAVKANGQNTIEINDEGFISLPNQ</sequence>
<dbReference type="PANTHER" id="PTHR35532">
    <property type="entry name" value="SIMILAR TO POLYHYDROXYALKANOATE DEPOLYMERASE"/>
    <property type="match status" value="1"/>
</dbReference>
<evidence type="ECO:0000259" key="2">
    <source>
        <dbReference type="Pfam" id="PF06452"/>
    </source>
</evidence>
<dbReference type="InterPro" id="IPR010502">
    <property type="entry name" value="Carb-bd_dom_fam9"/>
</dbReference>
<evidence type="ECO:0000256" key="1">
    <source>
        <dbReference type="SAM" id="SignalP"/>
    </source>
</evidence>
<organism evidence="3 4">
    <name type="scientific">Mucilaginibacter agri</name>
    <dbReference type="NCBI Taxonomy" id="2695265"/>
    <lineage>
        <taxon>Bacteria</taxon>
        <taxon>Pseudomonadati</taxon>
        <taxon>Bacteroidota</taxon>
        <taxon>Sphingobacteriia</taxon>
        <taxon>Sphingobacteriales</taxon>
        <taxon>Sphingobacteriaceae</taxon>
        <taxon>Mucilaginibacter</taxon>
    </lineage>
</organism>
<accession>A0A966DV35</accession>
<dbReference type="PANTHER" id="PTHR35532:SF5">
    <property type="entry name" value="CARBOHYDRATE-BINDING DOMAIN-CONTAINING PROTEIN"/>
    <property type="match status" value="1"/>
</dbReference>
<dbReference type="Gene3D" id="2.60.40.1190">
    <property type="match status" value="1"/>
</dbReference>
<dbReference type="CDD" id="cd09620">
    <property type="entry name" value="CBM9_like_3"/>
    <property type="match status" value="1"/>
</dbReference>
<gene>
    <name evidence="3" type="ORF">GSY63_23975</name>
</gene>
<keyword evidence="4" id="KW-1185">Reference proteome</keyword>
<dbReference type="GO" id="GO:0016052">
    <property type="term" value="P:carbohydrate catabolic process"/>
    <property type="evidence" value="ECO:0007669"/>
    <property type="project" value="InterPro"/>
</dbReference>
<dbReference type="EMBL" id="WWEO01000045">
    <property type="protein sequence ID" value="NCD72445.1"/>
    <property type="molecule type" value="Genomic_DNA"/>
</dbReference>
<name>A0A966DV35_9SPHI</name>
<reference evidence="3" key="2">
    <citation type="submission" date="2020-10" db="EMBL/GenBank/DDBJ databases">
        <title>Mucilaginibacter sp. nov., isolated from soil.</title>
        <authorList>
            <person name="Jeon C.O."/>
        </authorList>
    </citation>
    <scope>NUCLEOTIDE SEQUENCE</scope>
    <source>
        <strain evidence="3">R11</strain>
    </source>
</reference>
<comment type="caution">
    <text evidence="3">The sequence shown here is derived from an EMBL/GenBank/DDBJ whole genome shotgun (WGS) entry which is preliminary data.</text>
</comment>
<evidence type="ECO:0000313" key="3">
    <source>
        <dbReference type="EMBL" id="NCD72445.1"/>
    </source>
</evidence>
<keyword evidence="1" id="KW-0732">Signal</keyword>